<dbReference type="GO" id="GO:0003676">
    <property type="term" value="F:nucleic acid binding"/>
    <property type="evidence" value="ECO:0007669"/>
    <property type="project" value="InterPro"/>
</dbReference>
<reference evidence="1 2" key="1">
    <citation type="submission" date="2021-06" db="EMBL/GenBank/DDBJ databases">
        <title>Caerostris extrusa draft genome.</title>
        <authorList>
            <person name="Kono N."/>
            <person name="Arakawa K."/>
        </authorList>
    </citation>
    <scope>NUCLEOTIDE SEQUENCE [LARGE SCALE GENOMIC DNA]</scope>
</reference>
<dbReference type="EMBL" id="BPLR01002976">
    <property type="protein sequence ID" value="GIX79815.1"/>
    <property type="molecule type" value="Genomic_DNA"/>
</dbReference>
<evidence type="ECO:0000313" key="1">
    <source>
        <dbReference type="EMBL" id="GIX79815.1"/>
    </source>
</evidence>
<dbReference type="InterPro" id="IPR036397">
    <property type="entry name" value="RNaseH_sf"/>
</dbReference>
<organism evidence="1 2">
    <name type="scientific">Caerostris extrusa</name>
    <name type="common">Bark spider</name>
    <name type="synonym">Caerostris bankana</name>
    <dbReference type="NCBI Taxonomy" id="172846"/>
    <lineage>
        <taxon>Eukaryota</taxon>
        <taxon>Metazoa</taxon>
        <taxon>Ecdysozoa</taxon>
        <taxon>Arthropoda</taxon>
        <taxon>Chelicerata</taxon>
        <taxon>Arachnida</taxon>
        <taxon>Araneae</taxon>
        <taxon>Araneomorphae</taxon>
        <taxon>Entelegynae</taxon>
        <taxon>Araneoidea</taxon>
        <taxon>Araneidae</taxon>
        <taxon>Caerostris</taxon>
    </lineage>
</organism>
<sequence length="192" mass="22267">MQSKDTNFLKQIVPPWDKHSFQWKYFNEEIKDILIFTDGSKINNRVGGAFVVFENRTEVFKRCFRLIDHTTVYSAAQTTIHMAIDYIINRSLEAANFSFADSHFLDEGFSNKTRQLFLTGDNRGGFVQWRIHAVSITSIYFLPLRIPADSFLPVSNSMGDLHSCWNSRLLCKRFTGTNWISTGKNSNVHWTR</sequence>
<gene>
    <name evidence="1" type="ORF">CEXT_177031</name>
</gene>
<dbReference type="AlphaFoldDB" id="A0AAV4N6A8"/>
<dbReference type="Gene3D" id="3.30.420.10">
    <property type="entry name" value="Ribonuclease H-like superfamily/Ribonuclease H"/>
    <property type="match status" value="1"/>
</dbReference>
<evidence type="ECO:0008006" key="3">
    <source>
        <dbReference type="Google" id="ProtNLM"/>
    </source>
</evidence>
<protein>
    <recommendedName>
        <fullName evidence="3">RNase H type-1 domain-containing protein</fullName>
    </recommendedName>
</protein>
<dbReference type="SUPFAM" id="SSF53098">
    <property type="entry name" value="Ribonuclease H-like"/>
    <property type="match status" value="1"/>
</dbReference>
<dbReference type="Proteomes" id="UP001054945">
    <property type="component" value="Unassembled WGS sequence"/>
</dbReference>
<comment type="caution">
    <text evidence="1">The sequence shown here is derived from an EMBL/GenBank/DDBJ whole genome shotgun (WGS) entry which is preliminary data.</text>
</comment>
<name>A0AAV4N6A8_CAEEX</name>
<keyword evidence="2" id="KW-1185">Reference proteome</keyword>
<evidence type="ECO:0000313" key="2">
    <source>
        <dbReference type="Proteomes" id="UP001054945"/>
    </source>
</evidence>
<dbReference type="InterPro" id="IPR012337">
    <property type="entry name" value="RNaseH-like_sf"/>
</dbReference>
<proteinExistence type="predicted"/>
<accession>A0AAV4N6A8</accession>